<gene>
    <name evidence="1" type="ORF">Sradi_0907100</name>
</gene>
<protein>
    <recommendedName>
        <fullName evidence="2">Retrotransposon gag domain-containing protein</fullName>
    </recommendedName>
</protein>
<dbReference type="AlphaFoldDB" id="A0AAW2V496"/>
<name>A0AAW2V496_SESRA</name>
<organism evidence="1">
    <name type="scientific">Sesamum radiatum</name>
    <name type="common">Black benniseed</name>
    <dbReference type="NCBI Taxonomy" id="300843"/>
    <lineage>
        <taxon>Eukaryota</taxon>
        <taxon>Viridiplantae</taxon>
        <taxon>Streptophyta</taxon>
        <taxon>Embryophyta</taxon>
        <taxon>Tracheophyta</taxon>
        <taxon>Spermatophyta</taxon>
        <taxon>Magnoliopsida</taxon>
        <taxon>eudicotyledons</taxon>
        <taxon>Gunneridae</taxon>
        <taxon>Pentapetalae</taxon>
        <taxon>asterids</taxon>
        <taxon>lamiids</taxon>
        <taxon>Lamiales</taxon>
        <taxon>Pedaliaceae</taxon>
        <taxon>Sesamum</taxon>
    </lineage>
</organism>
<evidence type="ECO:0000313" key="1">
    <source>
        <dbReference type="EMBL" id="KAL0423723.1"/>
    </source>
</evidence>
<reference evidence="1" key="1">
    <citation type="submission" date="2020-06" db="EMBL/GenBank/DDBJ databases">
        <authorList>
            <person name="Li T."/>
            <person name="Hu X."/>
            <person name="Zhang T."/>
            <person name="Song X."/>
            <person name="Zhang H."/>
            <person name="Dai N."/>
            <person name="Sheng W."/>
            <person name="Hou X."/>
            <person name="Wei L."/>
        </authorList>
    </citation>
    <scope>NUCLEOTIDE SEQUENCE</scope>
    <source>
        <strain evidence="1">G02</strain>
        <tissue evidence="1">Leaf</tissue>
    </source>
</reference>
<dbReference type="PANTHER" id="PTHR34222:SF79">
    <property type="entry name" value="RETROVIRUS-RELATED POL POLYPROTEIN FROM TRANSPOSON TNT 1-94"/>
    <property type="match status" value="1"/>
</dbReference>
<evidence type="ECO:0008006" key="2">
    <source>
        <dbReference type="Google" id="ProtNLM"/>
    </source>
</evidence>
<dbReference type="PANTHER" id="PTHR34222">
    <property type="entry name" value="GAG_PRE-INTEGRS DOMAIN-CONTAINING PROTEIN"/>
    <property type="match status" value="1"/>
</dbReference>
<dbReference type="EMBL" id="JACGWJ010000004">
    <property type="protein sequence ID" value="KAL0423723.1"/>
    <property type="molecule type" value="Genomic_DNA"/>
</dbReference>
<accession>A0AAW2V496</accession>
<proteinExistence type="predicted"/>
<reference evidence="1" key="2">
    <citation type="journal article" date="2024" name="Plant">
        <title>Genomic evolution and insights into agronomic trait innovations of Sesamum species.</title>
        <authorList>
            <person name="Miao H."/>
            <person name="Wang L."/>
            <person name="Qu L."/>
            <person name="Liu H."/>
            <person name="Sun Y."/>
            <person name="Le M."/>
            <person name="Wang Q."/>
            <person name="Wei S."/>
            <person name="Zheng Y."/>
            <person name="Lin W."/>
            <person name="Duan Y."/>
            <person name="Cao H."/>
            <person name="Xiong S."/>
            <person name="Wang X."/>
            <person name="Wei L."/>
            <person name="Li C."/>
            <person name="Ma Q."/>
            <person name="Ju M."/>
            <person name="Zhao R."/>
            <person name="Li G."/>
            <person name="Mu C."/>
            <person name="Tian Q."/>
            <person name="Mei H."/>
            <person name="Zhang T."/>
            <person name="Gao T."/>
            <person name="Zhang H."/>
        </authorList>
    </citation>
    <scope>NUCLEOTIDE SEQUENCE</scope>
    <source>
        <strain evidence="1">G02</strain>
    </source>
</reference>
<sequence length="111" mass="12853">MMVMTTYTKLKGMWNEFASYSKVPNCTSGAKYDLLREREEEKLHQFFMGLDDALSGTVRSQILNLDPLPTMNKSYAMITKKERHRKMMRGRDTQIEEIAKAVTTPGKWEGI</sequence>
<comment type="caution">
    <text evidence="1">The sequence shown here is derived from an EMBL/GenBank/DDBJ whole genome shotgun (WGS) entry which is preliminary data.</text>
</comment>